<sequence length="280" mass="30379">MKLLLLLAVAASQMELSASVRVTMNAPGGNIDISTLPITFYGKTYTWVHVKMANKVEVCFKNDPTEDGIDCMMTNDGVASDNLEYNIRISTLNPRPQFVNIKTQSLGYLYLRFKSGATSVMAWAFYNHGLQTGLRFFHYRGHPFSASLDISTNVGGTVMDTWKPRSGRSTFRDLSGCRGSGGAVMPGIEMPYLGPCSSGVCSLSAVLSTVTCGPAEVCQADNTRRHSLAMGLSIMEVFVWSFTAGGIPVSIYARTDPPCTGPASSGTWHRGQISETFPER</sequence>
<protein>
    <submittedName>
        <fullName evidence="4">Uncharacterized protein LOC117534403</fullName>
    </submittedName>
</protein>
<dbReference type="Proteomes" id="UP000515161">
    <property type="component" value="Unplaced"/>
</dbReference>
<evidence type="ECO:0000256" key="2">
    <source>
        <dbReference type="SAM" id="SignalP"/>
    </source>
</evidence>
<feature type="chain" id="PRO_5028281250" evidence="2">
    <location>
        <begin position="20"/>
        <end position="280"/>
    </location>
</feature>
<proteinExistence type="predicted"/>
<dbReference type="GeneID" id="117534403"/>
<dbReference type="InParanoid" id="A0A6P8SVF8"/>
<organism evidence="3 4">
    <name type="scientific">Gymnodraco acuticeps</name>
    <name type="common">Antarctic dragonfish</name>
    <dbReference type="NCBI Taxonomy" id="8218"/>
    <lineage>
        <taxon>Eukaryota</taxon>
        <taxon>Metazoa</taxon>
        <taxon>Chordata</taxon>
        <taxon>Craniata</taxon>
        <taxon>Vertebrata</taxon>
        <taxon>Euteleostomi</taxon>
        <taxon>Actinopterygii</taxon>
        <taxon>Neopterygii</taxon>
        <taxon>Teleostei</taxon>
        <taxon>Neoteleostei</taxon>
        <taxon>Acanthomorphata</taxon>
        <taxon>Eupercaria</taxon>
        <taxon>Perciformes</taxon>
        <taxon>Notothenioidei</taxon>
        <taxon>Bathydraconidae</taxon>
        <taxon>Gymnodraco</taxon>
    </lineage>
</organism>
<reference evidence="4" key="1">
    <citation type="submission" date="2025-08" db="UniProtKB">
        <authorList>
            <consortium name="RefSeq"/>
        </authorList>
    </citation>
    <scope>IDENTIFICATION</scope>
</reference>
<name>A0A6P8SVF8_GYMAC</name>
<keyword evidence="2" id="KW-0732">Signal</keyword>
<gene>
    <name evidence="4" type="primary">LOC117534403</name>
</gene>
<feature type="signal peptide" evidence="2">
    <location>
        <begin position="1"/>
        <end position="19"/>
    </location>
</feature>
<dbReference type="AlphaFoldDB" id="A0A6P8SVF8"/>
<accession>A0A6P8SVF8</accession>
<keyword evidence="3" id="KW-1185">Reference proteome</keyword>
<evidence type="ECO:0000313" key="3">
    <source>
        <dbReference type="Proteomes" id="UP000515161"/>
    </source>
</evidence>
<feature type="region of interest" description="Disordered" evidence="1">
    <location>
        <begin position="261"/>
        <end position="280"/>
    </location>
</feature>
<evidence type="ECO:0000313" key="4">
    <source>
        <dbReference type="RefSeq" id="XP_034054481.1"/>
    </source>
</evidence>
<dbReference type="RefSeq" id="XP_034054481.1">
    <property type="nucleotide sequence ID" value="XM_034198590.1"/>
</dbReference>
<dbReference type="KEGG" id="gacu:117534403"/>
<evidence type="ECO:0000256" key="1">
    <source>
        <dbReference type="SAM" id="MobiDB-lite"/>
    </source>
</evidence>